<gene>
    <name evidence="2" type="ORF">Bpfe_031133</name>
</gene>
<feature type="region of interest" description="Disordered" evidence="1">
    <location>
        <begin position="19"/>
        <end position="104"/>
    </location>
</feature>
<sequence>MHIYKRMLEAAGILRAPEGMSGFGGGDSGQGGQSGSEGNDANGSGAGGDEDGFDISDLVGDDVEPSNDLKDLLKGFGGADEDDDDDDGAGDDEGESFTDVSQEEVQALNTKLTTAIANMKVTPDMIPEDFDPTDRAQMAGLMSKLMQSTITQSLGVVFQPMQLAIKQMVSGTKAEIDKRIAASNSSNNANNIILQEVPEYNDPRLRKILQPMNAAMTEAGKKPKERAQLMRKMLNQMGIKKGAGGNGQNRQASGEGATQKRTGTAALDKFFGEMPKF</sequence>
<comment type="caution">
    <text evidence="2">The sequence shown here is derived from an EMBL/GenBank/DDBJ whole genome shotgun (WGS) entry which is preliminary data.</text>
</comment>
<feature type="compositionally biased region" description="Acidic residues" evidence="1">
    <location>
        <begin position="79"/>
        <end position="96"/>
    </location>
</feature>
<reference evidence="2" key="1">
    <citation type="journal article" date="2023" name="PLoS Negl. Trop. Dis.">
        <title>A genome sequence for Biomphalaria pfeifferi, the major vector snail for the human-infecting parasite Schistosoma mansoni.</title>
        <authorList>
            <person name="Bu L."/>
            <person name="Lu L."/>
            <person name="Laidemitt M.R."/>
            <person name="Zhang S.M."/>
            <person name="Mutuku M."/>
            <person name="Mkoji G."/>
            <person name="Steinauer M."/>
            <person name="Loker E.S."/>
        </authorList>
    </citation>
    <scope>NUCLEOTIDE SEQUENCE</scope>
    <source>
        <strain evidence="2">KasaAsao</strain>
    </source>
</reference>
<feature type="compositionally biased region" description="Acidic residues" evidence="1">
    <location>
        <begin position="48"/>
        <end position="65"/>
    </location>
</feature>
<dbReference type="Proteomes" id="UP001233172">
    <property type="component" value="Unassembled WGS sequence"/>
</dbReference>
<name>A0AAD8EUA2_BIOPF</name>
<dbReference type="AlphaFoldDB" id="A0AAD8EUA2"/>
<protein>
    <submittedName>
        <fullName evidence="2">Uncharacterized protein</fullName>
    </submittedName>
</protein>
<evidence type="ECO:0000313" key="2">
    <source>
        <dbReference type="EMBL" id="KAK0039456.1"/>
    </source>
</evidence>
<feature type="region of interest" description="Disordered" evidence="1">
    <location>
        <begin position="239"/>
        <end position="277"/>
    </location>
</feature>
<evidence type="ECO:0000313" key="3">
    <source>
        <dbReference type="Proteomes" id="UP001233172"/>
    </source>
</evidence>
<dbReference type="EMBL" id="JASAOG010000447">
    <property type="protein sequence ID" value="KAK0039456.1"/>
    <property type="molecule type" value="Genomic_DNA"/>
</dbReference>
<keyword evidence="3" id="KW-1185">Reference proteome</keyword>
<accession>A0AAD8EUA2</accession>
<feature type="compositionally biased region" description="Gly residues" evidence="1">
    <location>
        <begin position="21"/>
        <end position="35"/>
    </location>
</feature>
<organism evidence="2 3">
    <name type="scientific">Biomphalaria pfeifferi</name>
    <name type="common">Bloodfluke planorb</name>
    <name type="synonym">Freshwater snail</name>
    <dbReference type="NCBI Taxonomy" id="112525"/>
    <lineage>
        <taxon>Eukaryota</taxon>
        <taxon>Metazoa</taxon>
        <taxon>Spiralia</taxon>
        <taxon>Lophotrochozoa</taxon>
        <taxon>Mollusca</taxon>
        <taxon>Gastropoda</taxon>
        <taxon>Heterobranchia</taxon>
        <taxon>Euthyneura</taxon>
        <taxon>Panpulmonata</taxon>
        <taxon>Hygrophila</taxon>
        <taxon>Lymnaeoidea</taxon>
        <taxon>Planorbidae</taxon>
        <taxon>Biomphalaria</taxon>
    </lineage>
</organism>
<reference evidence="2" key="2">
    <citation type="submission" date="2023-04" db="EMBL/GenBank/DDBJ databases">
        <authorList>
            <person name="Bu L."/>
            <person name="Lu L."/>
            <person name="Laidemitt M.R."/>
            <person name="Zhang S.M."/>
            <person name="Mutuku M."/>
            <person name="Mkoji G."/>
            <person name="Steinauer M."/>
            <person name="Loker E.S."/>
        </authorList>
    </citation>
    <scope>NUCLEOTIDE SEQUENCE</scope>
    <source>
        <strain evidence="2">KasaAsao</strain>
        <tissue evidence="2">Whole Snail</tissue>
    </source>
</reference>
<evidence type="ECO:0000256" key="1">
    <source>
        <dbReference type="SAM" id="MobiDB-lite"/>
    </source>
</evidence>
<proteinExistence type="predicted"/>